<dbReference type="PANTHER" id="PTHR23522:SF10">
    <property type="entry name" value="3-PHENYLPROPIONIC ACID TRANSPORTER-RELATED"/>
    <property type="match status" value="1"/>
</dbReference>
<feature type="transmembrane region" description="Helical" evidence="8">
    <location>
        <begin position="364"/>
        <end position="385"/>
    </location>
</feature>
<dbReference type="InterPro" id="IPR036259">
    <property type="entry name" value="MFS_trans_sf"/>
</dbReference>
<reference evidence="11" key="1">
    <citation type="journal article" date="2019" name="Int. J. Syst. Evol. Microbiol.">
        <title>The Global Catalogue of Microorganisms (GCM) 10K type strain sequencing project: providing services to taxonomists for standard genome sequencing and annotation.</title>
        <authorList>
            <consortium name="The Broad Institute Genomics Platform"/>
            <consortium name="The Broad Institute Genome Sequencing Center for Infectious Disease"/>
            <person name="Wu L."/>
            <person name="Ma J."/>
        </authorList>
    </citation>
    <scope>NUCLEOTIDE SEQUENCE [LARGE SCALE GENOMIC DNA]</scope>
    <source>
        <strain evidence="11">CGMCC 1.16326</strain>
    </source>
</reference>
<sequence>MGLPPPLRTGFSRLLAARLSLMHALNFLGVGFYLPFFPVWLASTGLGDVDIGYVLAIPILVRVFVASSVTGLGDRLRPNILLALLNGLAALIYFALAQQSQFLPIAILTALSAVALSGVVPLADVLTTEQVKAGALRDYGRVRLWGSVTFVLSNLAGGYLIAQHGAWLIPFVLAGSSSLAALAALQAPSPPGGVSPAVSQGASAAGFGLPFWLAVGAAACVNATHAAVYAFSSLHWRSIGFSGETVGWLWAVAVVAEIAVFLVGGSIAASGLVGLRWIAIAAIAAALRFGVMSVDPGLAVTVLLQLLHGITFGCMHLGTLAALSALSPGARRAAAQGRLVAVSALAMGLATILSGYLYRLFGPGVFLAMVPIAVLGLILAALAILKARGNTGFGGRI</sequence>
<feature type="transmembrane region" description="Helical" evidence="8">
    <location>
        <begin position="79"/>
        <end position="96"/>
    </location>
</feature>
<evidence type="ECO:0000256" key="3">
    <source>
        <dbReference type="ARBA" id="ARBA00022475"/>
    </source>
</evidence>
<dbReference type="NCBIfam" id="NF037955">
    <property type="entry name" value="mfs"/>
    <property type="match status" value="1"/>
</dbReference>
<feature type="transmembrane region" description="Helical" evidence="8">
    <location>
        <begin position="275"/>
        <end position="294"/>
    </location>
</feature>
<gene>
    <name evidence="10" type="ORF">ACFPPC_11405</name>
</gene>
<dbReference type="InterPro" id="IPR024989">
    <property type="entry name" value="MFS_assoc_dom"/>
</dbReference>
<comment type="subcellular location">
    <subcellularLocation>
        <location evidence="1">Cell inner membrane</location>
        <topology evidence="1">Multi-pass membrane protein</topology>
    </subcellularLocation>
</comment>
<evidence type="ECO:0000256" key="2">
    <source>
        <dbReference type="ARBA" id="ARBA00022448"/>
    </source>
</evidence>
<evidence type="ECO:0000256" key="4">
    <source>
        <dbReference type="ARBA" id="ARBA00022519"/>
    </source>
</evidence>
<evidence type="ECO:0000256" key="8">
    <source>
        <dbReference type="SAM" id="Phobius"/>
    </source>
</evidence>
<evidence type="ECO:0000313" key="10">
    <source>
        <dbReference type="EMBL" id="MFC5393242.1"/>
    </source>
</evidence>
<name>A0ABW0HA71_9HYPH</name>
<feature type="transmembrane region" description="Helical" evidence="8">
    <location>
        <begin position="144"/>
        <end position="161"/>
    </location>
</feature>
<proteinExistence type="predicted"/>
<dbReference type="Gene3D" id="1.20.1250.20">
    <property type="entry name" value="MFS general substrate transporter like domains"/>
    <property type="match status" value="2"/>
</dbReference>
<keyword evidence="6 8" id="KW-1133">Transmembrane helix</keyword>
<accession>A0ABW0HA71</accession>
<evidence type="ECO:0000256" key="5">
    <source>
        <dbReference type="ARBA" id="ARBA00022692"/>
    </source>
</evidence>
<feature type="transmembrane region" description="Helical" evidence="8">
    <location>
        <begin position="53"/>
        <end position="72"/>
    </location>
</feature>
<keyword evidence="11" id="KW-1185">Reference proteome</keyword>
<dbReference type="EMBL" id="JBHSLV010000019">
    <property type="protein sequence ID" value="MFC5393242.1"/>
    <property type="molecule type" value="Genomic_DNA"/>
</dbReference>
<feature type="transmembrane region" description="Helical" evidence="8">
    <location>
        <begin position="306"/>
        <end position="327"/>
    </location>
</feature>
<feature type="transmembrane region" description="Helical" evidence="8">
    <location>
        <begin position="248"/>
        <end position="268"/>
    </location>
</feature>
<dbReference type="PANTHER" id="PTHR23522">
    <property type="entry name" value="BLL5896 PROTEIN"/>
    <property type="match status" value="1"/>
</dbReference>
<feature type="transmembrane region" description="Helical" evidence="8">
    <location>
        <begin position="339"/>
        <end position="358"/>
    </location>
</feature>
<dbReference type="InterPro" id="IPR026032">
    <property type="entry name" value="HcaT-like"/>
</dbReference>
<keyword evidence="7 8" id="KW-0472">Membrane</keyword>
<keyword evidence="2" id="KW-0813">Transport</keyword>
<evidence type="ECO:0000256" key="1">
    <source>
        <dbReference type="ARBA" id="ARBA00004429"/>
    </source>
</evidence>
<feature type="transmembrane region" description="Helical" evidence="8">
    <location>
        <begin position="102"/>
        <end position="123"/>
    </location>
</feature>
<dbReference type="PIRSF" id="PIRSF004925">
    <property type="entry name" value="HcaT"/>
    <property type="match status" value="1"/>
</dbReference>
<feature type="domain" description="Major facilitator superfamily associated" evidence="9">
    <location>
        <begin position="18"/>
        <end position="364"/>
    </location>
</feature>
<evidence type="ECO:0000259" key="9">
    <source>
        <dbReference type="Pfam" id="PF12832"/>
    </source>
</evidence>
<dbReference type="Pfam" id="PF12832">
    <property type="entry name" value="MFS_1_like"/>
    <property type="match status" value="1"/>
</dbReference>
<keyword evidence="5 8" id="KW-0812">Transmembrane</keyword>
<feature type="transmembrane region" description="Helical" evidence="8">
    <location>
        <begin position="206"/>
        <end position="228"/>
    </location>
</feature>
<feature type="transmembrane region" description="Helical" evidence="8">
    <location>
        <begin position="167"/>
        <end position="185"/>
    </location>
</feature>
<organism evidence="10 11">
    <name type="scientific">Bosea vestrisii</name>
    <dbReference type="NCBI Taxonomy" id="151416"/>
    <lineage>
        <taxon>Bacteria</taxon>
        <taxon>Pseudomonadati</taxon>
        <taxon>Pseudomonadota</taxon>
        <taxon>Alphaproteobacteria</taxon>
        <taxon>Hyphomicrobiales</taxon>
        <taxon>Boseaceae</taxon>
        <taxon>Bosea</taxon>
    </lineage>
</organism>
<dbReference type="RefSeq" id="WP_377008200.1">
    <property type="nucleotide sequence ID" value="NZ_JBHSLV010000019.1"/>
</dbReference>
<feature type="transmembrane region" description="Helical" evidence="8">
    <location>
        <begin position="21"/>
        <end position="41"/>
    </location>
</feature>
<evidence type="ECO:0000256" key="7">
    <source>
        <dbReference type="ARBA" id="ARBA00023136"/>
    </source>
</evidence>
<evidence type="ECO:0000256" key="6">
    <source>
        <dbReference type="ARBA" id="ARBA00022989"/>
    </source>
</evidence>
<protein>
    <submittedName>
        <fullName evidence="10">MFS transporter</fullName>
    </submittedName>
</protein>
<dbReference type="Proteomes" id="UP001596104">
    <property type="component" value="Unassembled WGS sequence"/>
</dbReference>
<dbReference type="SUPFAM" id="SSF103473">
    <property type="entry name" value="MFS general substrate transporter"/>
    <property type="match status" value="1"/>
</dbReference>
<keyword evidence="4" id="KW-0997">Cell inner membrane</keyword>
<comment type="caution">
    <text evidence="10">The sequence shown here is derived from an EMBL/GenBank/DDBJ whole genome shotgun (WGS) entry which is preliminary data.</text>
</comment>
<keyword evidence="3" id="KW-1003">Cell membrane</keyword>
<evidence type="ECO:0000313" key="11">
    <source>
        <dbReference type="Proteomes" id="UP001596104"/>
    </source>
</evidence>